<feature type="signal peptide" evidence="2">
    <location>
        <begin position="1"/>
        <end position="22"/>
    </location>
</feature>
<dbReference type="AlphaFoldDB" id="A0A0K9NP93"/>
<accession>A0A0K9NP93</accession>
<feature type="compositionally biased region" description="Basic residues" evidence="1">
    <location>
        <begin position="32"/>
        <end position="49"/>
    </location>
</feature>
<evidence type="ECO:0000256" key="2">
    <source>
        <dbReference type="SAM" id="SignalP"/>
    </source>
</evidence>
<protein>
    <submittedName>
        <fullName evidence="3">Uncharacterized protein</fullName>
    </submittedName>
</protein>
<dbReference type="EMBL" id="LFYR01001913">
    <property type="protein sequence ID" value="KMZ58571.1"/>
    <property type="molecule type" value="Genomic_DNA"/>
</dbReference>
<keyword evidence="2" id="KW-0732">Signal</keyword>
<gene>
    <name evidence="3" type="ORF">ZOSMA_75G00020</name>
</gene>
<feature type="region of interest" description="Disordered" evidence="1">
    <location>
        <begin position="32"/>
        <end position="55"/>
    </location>
</feature>
<evidence type="ECO:0000256" key="1">
    <source>
        <dbReference type="SAM" id="MobiDB-lite"/>
    </source>
</evidence>
<feature type="chain" id="PRO_5005527265" evidence="2">
    <location>
        <begin position="23"/>
        <end position="81"/>
    </location>
</feature>
<reference evidence="4" key="1">
    <citation type="journal article" date="2016" name="Nature">
        <title>The genome of the seagrass Zostera marina reveals angiosperm adaptation to the sea.</title>
        <authorList>
            <person name="Olsen J.L."/>
            <person name="Rouze P."/>
            <person name="Verhelst B."/>
            <person name="Lin Y.-C."/>
            <person name="Bayer T."/>
            <person name="Collen J."/>
            <person name="Dattolo E."/>
            <person name="De Paoli E."/>
            <person name="Dittami S."/>
            <person name="Maumus F."/>
            <person name="Michel G."/>
            <person name="Kersting A."/>
            <person name="Lauritano C."/>
            <person name="Lohaus R."/>
            <person name="Toepel M."/>
            <person name="Tonon T."/>
            <person name="Vanneste K."/>
            <person name="Amirebrahimi M."/>
            <person name="Brakel J."/>
            <person name="Bostroem C."/>
            <person name="Chovatia M."/>
            <person name="Grimwood J."/>
            <person name="Jenkins J.W."/>
            <person name="Jueterbock A."/>
            <person name="Mraz A."/>
            <person name="Stam W.T."/>
            <person name="Tice H."/>
            <person name="Bornberg-Bauer E."/>
            <person name="Green P.J."/>
            <person name="Pearson G.A."/>
            <person name="Procaccini G."/>
            <person name="Duarte C.M."/>
            <person name="Schmutz J."/>
            <person name="Reusch T.B.H."/>
            <person name="Van de Peer Y."/>
        </authorList>
    </citation>
    <scope>NUCLEOTIDE SEQUENCE [LARGE SCALE GENOMIC DNA]</scope>
    <source>
        <strain evidence="4">cv. Finnish</strain>
    </source>
</reference>
<dbReference type="Proteomes" id="UP000036987">
    <property type="component" value="Unassembled WGS sequence"/>
</dbReference>
<dbReference type="OrthoDB" id="1936010at2759"/>
<proteinExistence type="predicted"/>
<sequence length="81" mass="8933">MACNRVVVFMIILVVVTSAVGSIDMVSATSRHHLSPKHYNRHRHSKKTIKTSNKENDDQLQFTYSTLGEIKDSGPSPGAGH</sequence>
<organism evidence="3 4">
    <name type="scientific">Zostera marina</name>
    <name type="common">Eelgrass</name>
    <dbReference type="NCBI Taxonomy" id="29655"/>
    <lineage>
        <taxon>Eukaryota</taxon>
        <taxon>Viridiplantae</taxon>
        <taxon>Streptophyta</taxon>
        <taxon>Embryophyta</taxon>
        <taxon>Tracheophyta</taxon>
        <taxon>Spermatophyta</taxon>
        <taxon>Magnoliopsida</taxon>
        <taxon>Liliopsida</taxon>
        <taxon>Zosteraceae</taxon>
        <taxon>Zostera</taxon>
    </lineage>
</organism>
<name>A0A0K9NP93_ZOSMR</name>
<comment type="caution">
    <text evidence="3">The sequence shown here is derived from an EMBL/GenBank/DDBJ whole genome shotgun (WGS) entry which is preliminary data.</text>
</comment>
<keyword evidence="4" id="KW-1185">Reference proteome</keyword>
<evidence type="ECO:0000313" key="4">
    <source>
        <dbReference type="Proteomes" id="UP000036987"/>
    </source>
</evidence>
<evidence type="ECO:0000313" key="3">
    <source>
        <dbReference type="EMBL" id="KMZ58571.1"/>
    </source>
</evidence>